<evidence type="ECO:0000313" key="17">
    <source>
        <dbReference type="EMBL" id="GGY83711.1"/>
    </source>
</evidence>
<evidence type="ECO:0000256" key="1">
    <source>
        <dbReference type="ARBA" id="ARBA00003280"/>
    </source>
</evidence>
<evidence type="ECO:0000256" key="16">
    <source>
        <dbReference type="SAM" id="Phobius"/>
    </source>
</evidence>
<evidence type="ECO:0000256" key="3">
    <source>
        <dbReference type="ARBA" id="ARBA00010358"/>
    </source>
</evidence>
<keyword evidence="9 16" id="KW-1133">Transmembrane helix</keyword>
<evidence type="ECO:0000313" key="18">
    <source>
        <dbReference type="Proteomes" id="UP000601597"/>
    </source>
</evidence>
<proteinExistence type="inferred from homology"/>
<name>A0ABQ3BCC8_9GAMM</name>
<evidence type="ECO:0000256" key="15">
    <source>
        <dbReference type="ARBA" id="ARBA00033028"/>
    </source>
</evidence>
<evidence type="ECO:0000256" key="4">
    <source>
        <dbReference type="ARBA" id="ARBA00019692"/>
    </source>
</evidence>
<evidence type="ECO:0000256" key="2">
    <source>
        <dbReference type="ARBA" id="ARBA00004383"/>
    </source>
</evidence>
<evidence type="ECO:0000256" key="11">
    <source>
        <dbReference type="ARBA" id="ARBA00023136"/>
    </source>
</evidence>
<keyword evidence="5" id="KW-1003">Cell membrane</keyword>
<dbReference type="SUPFAM" id="SSF158855">
    <property type="entry name" value="Lipase chaperone-like"/>
    <property type="match status" value="1"/>
</dbReference>
<sequence length="231" mass="25220">MTTANRELLPRDSWMPAIAMLAVALLAVAALLNGIGNVGVMAPPHAGGGRHVELPALTSAEQFSFAGADRAIKRLKLPESGRAERFEAYEQLLLALAESLPVTPQNATLDRADLLLTKSLPVAAANEVTAVLPSFLRYRQAEKTLLGLSPGAPGDIEGAYLHLQLQNALRNTILGEEVAAKLYGTSYRMTEIHLVRRMLMQRQDLDEDEKRRLIREQMDTLMTEDAPGGTR</sequence>
<keyword evidence="11 16" id="KW-0472">Membrane</keyword>
<feature type="transmembrane region" description="Helical" evidence="16">
    <location>
        <begin position="14"/>
        <end position="35"/>
    </location>
</feature>
<organism evidence="17 18">
    <name type="scientific">Marinobacter zhanjiangensis</name>
    <dbReference type="NCBI Taxonomy" id="578215"/>
    <lineage>
        <taxon>Bacteria</taxon>
        <taxon>Pseudomonadati</taxon>
        <taxon>Pseudomonadota</taxon>
        <taxon>Gammaproteobacteria</taxon>
        <taxon>Pseudomonadales</taxon>
        <taxon>Marinobacteraceae</taxon>
        <taxon>Marinobacter</taxon>
    </lineage>
</organism>
<accession>A0ABQ3BCC8</accession>
<evidence type="ECO:0000256" key="14">
    <source>
        <dbReference type="ARBA" id="ARBA00031542"/>
    </source>
</evidence>
<evidence type="ECO:0000256" key="6">
    <source>
        <dbReference type="ARBA" id="ARBA00022519"/>
    </source>
</evidence>
<dbReference type="EMBL" id="BMXV01000009">
    <property type="protein sequence ID" value="GGY83711.1"/>
    <property type="molecule type" value="Genomic_DNA"/>
</dbReference>
<keyword evidence="6" id="KW-0997">Cell inner membrane</keyword>
<gene>
    <name evidence="17" type="ORF">GCM10007071_33780</name>
</gene>
<evidence type="ECO:0000256" key="9">
    <source>
        <dbReference type="ARBA" id="ARBA00022989"/>
    </source>
</evidence>
<comment type="subcellular location">
    <subcellularLocation>
        <location evidence="2">Cell inner membrane</location>
        <topology evidence="2">Single-pass membrane protein</topology>
        <orientation evidence="2">Periplasmic side</orientation>
    </subcellularLocation>
</comment>
<comment type="caution">
    <text evidence="17">The sequence shown here is derived from an EMBL/GenBank/DDBJ whole genome shotgun (WGS) entry which is preliminary data.</text>
</comment>
<dbReference type="RefSeq" id="WP_189578027.1">
    <property type="nucleotide sequence ID" value="NZ_BMXV01000009.1"/>
</dbReference>
<keyword evidence="12" id="KW-0143">Chaperone</keyword>
<dbReference type="Proteomes" id="UP000601597">
    <property type="component" value="Unassembled WGS sequence"/>
</dbReference>
<keyword evidence="18" id="KW-1185">Reference proteome</keyword>
<evidence type="ECO:0000256" key="7">
    <source>
        <dbReference type="ARBA" id="ARBA00022692"/>
    </source>
</evidence>
<keyword evidence="10" id="KW-0443">Lipid metabolism</keyword>
<evidence type="ECO:0000256" key="12">
    <source>
        <dbReference type="ARBA" id="ARBA00023186"/>
    </source>
</evidence>
<protein>
    <recommendedName>
        <fullName evidence="4">Lipase chaperone</fullName>
    </recommendedName>
    <alternativeName>
        <fullName evidence="15">Lipase foldase</fullName>
    </alternativeName>
    <alternativeName>
        <fullName evidence="13">Lipase helper protein</fullName>
    </alternativeName>
    <alternativeName>
        <fullName evidence="14">Lipase modulator</fullName>
    </alternativeName>
</protein>
<dbReference type="InterPro" id="IPR004961">
    <property type="entry name" value="Lipase_chaperone"/>
</dbReference>
<keyword evidence="8" id="KW-0442">Lipid degradation</keyword>
<keyword evidence="7 16" id="KW-0812">Transmembrane</keyword>
<dbReference type="Pfam" id="PF03280">
    <property type="entry name" value="Lipase_chap"/>
    <property type="match status" value="1"/>
</dbReference>
<evidence type="ECO:0000256" key="5">
    <source>
        <dbReference type="ARBA" id="ARBA00022475"/>
    </source>
</evidence>
<evidence type="ECO:0000256" key="13">
    <source>
        <dbReference type="ARBA" id="ARBA00030948"/>
    </source>
</evidence>
<evidence type="ECO:0000256" key="8">
    <source>
        <dbReference type="ARBA" id="ARBA00022963"/>
    </source>
</evidence>
<evidence type="ECO:0000256" key="10">
    <source>
        <dbReference type="ARBA" id="ARBA00023098"/>
    </source>
</evidence>
<reference evidence="18" key="1">
    <citation type="journal article" date="2019" name="Int. J. Syst. Evol. Microbiol.">
        <title>The Global Catalogue of Microorganisms (GCM) 10K type strain sequencing project: providing services to taxonomists for standard genome sequencing and annotation.</title>
        <authorList>
            <consortium name="The Broad Institute Genomics Platform"/>
            <consortium name="The Broad Institute Genome Sequencing Center for Infectious Disease"/>
            <person name="Wu L."/>
            <person name="Ma J."/>
        </authorList>
    </citation>
    <scope>NUCLEOTIDE SEQUENCE [LARGE SCALE GENOMIC DNA]</scope>
    <source>
        <strain evidence="18">KCTC 22280</strain>
    </source>
</reference>
<comment type="similarity">
    <text evidence="3">Belongs to the lipase chaperone family.</text>
</comment>
<comment type="function">
    <text evidence="1">May be involved in the folding of the extracellular lipase during its passage through the periplasm.</text>
</comment>